<comment type="subcellular location">
    <subcellularLocation>
        <location evidence="1">Golgi apparatus membrane</location>
        <topology evidence="1">Single-pass type II membrane protein</topology>
    </subcellularLocation>
</comment>
<keyword evidence="6" id="KW-0735">Signal-anchor</keyword>
<evidence type="ECO:0000256" key="8">
    <source>
        <dbReference type="ARBA" id="ARBA00023034"/>
    </source>
</evidence>
<name>A0AAE0NXW9_9PEZI</name>
<evidence type="ECO:0000256" key="2">
    <source>
        <dbReference type="ARBA" id="ARBA00004922"/>
    </source>
</evidence>
<keyword evidence="13" id="KW-1185">Reference proteome</keyword>
<dbReference type="SUPFAM" id="SSF53448">
    <property type="entry name" value="Nucleotide-diphospho-sugar transferases"/>
    <property type="match status" value="1"/>
</dbReference>
<evidence type="ECO:0000256" key="7">
    <source>
        <dbReference type="ARBA" id="ARBA00022989"/>
    </source>
</evidence>
<organism evidence="12 13">
    <name type="scientific">Podospora didyma</name>
    <dbReference type="NCBI Taxonomy" id="330526"/>
    <lineage>
        <taxon>Eukaryota</taxon>
        <taxon>Fungi</taxon>
        <taxon>Dikarya</taxon>
        <taxon>Ascomycota</taxon>
        <taxon>Pezizomycotina</taxon>
        <taxon>Sordariomycetes</taxon>
        <taxon>Sordariomycetidae</taxon>
        <taxon>Sordariales</taxon>
        <taxon>Podosporaceae</taxon>
        <taxon>Podospora</taxon>
    </lineage>
</organism>
<evidence type="ECO:0000313" key="12">
    <source>
        <dbReference type="EMBL" id="KAK3389445.1"/>
    </source>
</evidence>
<evidence type="ECO:0000256" key="4">
    <source>
        <dbReference type="ARBA" id="ARBA00022679"/>
    </source>
</evidence>
<evidence type="ECO:0000256" key="10">
    <source>
        <dbReference type="SAM" id="MobiDB-lite"/>
    </source>
</evidence>
<comment type="pathway">
    <text evidence="2">Protein modification; protein glycosylation.</text>
</comment>
<proteinExistence type="inferred from homology"/>
<evidence type="ECO:0000256" key="3">
    <source>
        <dbReference type="ARBA" id="ARBA00009105"/>
    </source>
</evidence>
<dbReference type="PANTHER" id="PTHR31646">
    <property type="entry name" value="ALPHA-1,2-MANNOSYLTRANSFERASE MNN2"/>
    <property type="match status" value="1"/>
</dbReference>
<reference evidence="12" key="2">
    <citation type="submission" date="2023-06" db="EMBL/GenBank/DDBJ databases">
        <authorList>
            <consortium name="Lawrence Berkeley National Laboratory"/>
            <person name="Haridas S."/>
            <person name="Hensen N."/>
            <person name="Bonometti L."/>
            <person name="Westerberg I."/>
            <person name="Brannstrom I.O."/>
            <person name="Guillou S."/>
            <person name="Cros-Aarteil S."/>
            <person name="Calhoun S."/>
            <person name="Kuo A."/>
            <person name="Mondo S."/>
            <person name="Pangilinan J."/>
            <person name="Riley R."/>
            <person name="LaButti K."/>
            <person name="Andreopoulos B."/>
            <person name="Lipzen A."/>
            <person name="Chen C."/>
            <person name="Yanf M."/>
            <person name="Daum C."/>
            <person name="Ng V."/>
            <person name="Clum A."/>
            <person name="Steindorff A."/>
            <person name="Ohm R."/>
            <person name="Martin F."/>
            <person name="Silar P."/>
            <person name="Natvig D."/>
            <person name="Lalanne C."/>
            <person name="Gautier V."/>
            <person name="Ament-velasquez S.L."/>
            <person name="Kruys A."/>
            <person name="Hutchinson M.I."/>
            <person name="Powell A.J."/>
            <person name="Barry K."/>
            <person name="Miller A.N."/>
            <person name="Grigoriev I.V."/>
            <person name="Debuchy R."/>
            <person name="Gladieux P."/>
            <person name="Thoren M.H."/>
            <person name="Johannesson H."/>
        </authorList>
    </citation>
    <scope>NUCLEOTIDE SEQUENCE</scope>
    <source>
        <strain evidence="12">CBS 232.78</strain>
    </source>
</reference>
<gene>
    <name evidence="12" type="ORF">B0H63DRAFT_390981</name>
</gene>
<keyword evidence="7 11" id="KW-1133">Transmembrane helix</keyword>
<sequence>MGEAWSRKARFVVLTLPLLFTIIYFLNNYNYGIRQPRPIDQQTSYTNGKGKGSGKGNDNGLRPPSTHGGSDWWAEFFSRLETVRPYAAPVAFEGRARADNWKPDVDYERPDMIQMAAMDESNLRASHASFISQLPNFARHLPFARNTTGIVTTAGTKNFGMVVSFALMVRQTGSRLPIEVVLDSAAPWVKKLCTHTLAPMDVKCLYLEDAWRGLDTTVAMPKFERFQWKAISIVACSFQNVLFLDADALPVLKPDPVFAPGAEPYTSYGFITYPDFWTPSSSPLFYAIAGDVDVPPLNARTTSESGVMWIDKARHADTILLAVYYNYFGPDHYYAMLTQHGPGEGDKETFFHAALILDTLSRKTGGYQQPLEWTKNADGKKKGYWDIKKMPKVHGRTAKGKWRGMFMMQIDPREDYRAETQKLKSVKHTIGARGLDERYFTDSSFLGHISNLTFNQDDRLYMFFHHNGAKLDFTQINDEESGLVATNDEERYVRLWGNPDWIIDRTGRDVERRLFTDAMAIWCETEFHEVCDKMKQIHAQAY</sequence>
<dbReference type="InterPro" id="IPR029044">
    <property type="entry name" value="Nucleotide-diphossugar_trans"/>
</dbReference>
<dbReference type="InterPro" id="IPR022751">
    <property type="entry name" value="Alpha_mannosyltransferase"/>
</dbReference>
<feature type="region of interest" description="Disordered" evidence="10">
    <location>
        <begin position="37"/>
        <end position="65"/>
    </location>
</feature>
<dbReference type="AlphaFoldDB" id="A0AAE0NXW9"/>
<evidence type="ECO:0000256" key="11">
    <source>
        <dbReference type="SAM" id="Phobius"/>
    </source>
</evidence>
<keyword evidence="9 11" id="KW-0472">Membrane</keyword>
<comment type="similarity">
    <text evidence="3">Belongs to the MNN1/MNT family.</text>
</comment>
<reference evidence="12" key="1">
    <citation type="journal article" date="2023" name="Mol. Phylogenet. Evol.">
        <title>Genome-scale phylogeny and comparative genomics of the fungal order Sordariales.</title>
        <authorList>
            <person name="Hensen N."/>
            <person name="Bonometti L."/>
            <person name="Westerberg I."/>
            <person name="Brannstrom I.O."/>
            <person name="Guillou S."/>
            <person name="Cros-Aarteil S."/>
            <person name="Calhoun S."/>
            <person name="Haridas S."/>
            <person name="Kuo A."/>
            <person name="Mondo S."/>
            <person name="Pangilinan J."/>
            <person name="Riley R."/>
            <person name="LaButti K."/>
            <person name="Andreopoulos B."/>
            <person name="Lipzen A."/>
            <person name="Chen C."/>
            <person name="Yan M."/>
            <person name="Daum C."/>
            <person name="Ng V."/>
            <person name="Clum A."/>
            <person name="Steindorff A."/>
            <person name="Ohm R.A."/>
            <person name="Martin F."/>
            <person name="Silar P."/>
            <person name="Natvig D.O."/>
            <person name="Lalanne C."/>
            <person name="Gautier V."/>
            <person name="Ament-Velasquez S.L."/>
            <person name="Kruys A."/>
            <person name="Hutchinson M.I."/>
            <person name="Powell A.J."/>
            <person name="Barry K."/>
            <person name="Miller A.N."/>
            <person name="Grigoriev I.V."/>
            <person name="Debuchy R."/>
            <person name="Gladieux P."/>
            <person name="Hiltunen Thoren M."/>
            <person name="Johannesson H."/>
        </authorList>
    </citation>
    <scope>NUCLEOTIDE SEQUENCE</scope>
    <source>
        <strain evidence="12">CBS 232.78</strain>
    </source>
</reference>
<keyword evidence="12" id="KW-0328">Glycosyltransferase</keyword>
<dbReference type="GO" id="GO:0000026">
    <property type="term" value="F:alpha-1,2-mannosyltransferase activity"/>
    <property type="evidence" value="ECO:0007669"/>
    <property type="project" value="TreeGrafter"/>
</dbReference>
<dbReference type="GO" id="GO:0000139">
    <property type="term" value="C:Golgi membrane"/>
    <property type="evidence" value="ECO:0007669"/>
    <property type="project" value="UniProtKB-SubCell"/>
</dbReference>
<protein>
    <submittedName>
        <fullName evidence="12">Mannosyltransferase putative-domain-containing protein</fullName>
    </submittedName>
</protein>
<dbReference type="Proteomes" id="UP001285441">
    <property type="component" value="Unassembled WGS sequence"/>
</dbReference>
<keyword evidence="8" id="KW-0333">Golgi apparatus</keyword>
<evidence type="ECO:0000256" key="6">
    <source>
        <dbReference type="ARBA" id="ARBA00022968"/>
    </source>
</evidence>
<feature type="transmembrane region" description="Helical" evidence="11">
    <location>
        <begin position="12"/>
        <end position="31"/>
    </location>
</feature>
<dbReference type="GO" id="GO:0046354">
    <property type="term" value="P:mannan biosynthetic process"/>
    <property type="evidence" value="ECO:0007669"/>
    <property type="project" value="TreeGrafter"/>
</dbReference>
<evidence type="ECO:0000256" key="9">
    <source>
        <dbReference type="ARBA" id="ARBA00023136"/>
    </source>
</evidence>
<comment type="caution">
    <text evidence="12">The sequence shown here is derived from an EMBL/GenBank/DDBJ whole genome shotgun (WGS) entry which is preliminary data.</text>
</comment>
<dbReference type="EMBL" id="JAULSW010000002">
    <property type="protein sequence ID" value="KAK3389445.1"/>
    <property type="molecule type" value="Genomic_DNA"/>
</dbReference>
<evidence type="ECO:0000256" key="5">
    <source>
        <dbReference type="ARBA" id="ARBA00022692"/>
    </source>
</evidence>
<evidence type="ECO:0000313" key="13">
    <source>
        <dbReference type="Proteomes" id="UP001285441"/>
    </source>
</evidence>
<evidence type="ECO:0000256" key="1">
    <source>
        <dbReference type="ARBA" id="ARBA00004323"/>
    </source>
</evidence>
<keyword evidence="5 11" id="KW-0812">Transmembrane</keyword>
<accession>A0AAE0NXW9</accession>
<keyword evidence="4" id="KW-0808">Transferase</keyword>
<dbReference type="PANTHER" id="PTHR31646:SF1">
    <property type="entry name" value="ALPHA-1,2-MANNOSYLTRANSFERASE MNN2"/>
    <property type="match status" value="1"/>
</dbReference>
<dbReference type="Pfam" id="PF11051">
    <property type="entry name" value="Mannosyl_trans3"/>
    <property type="match status" value="2"/>
</dbReference>